<evidence type="ECO:0000313" key="7">
    <source>
        <dbReference type="EMBL" id="KAK6539224.1"/>
    </source>
</evidence>
<dbReference type="InterPro" id="IPR000640">
    <property type="entry name" value="EFG_V-like"/>
</dbReference>
<dbReference type="Proteomes" id="UP001365542">
    <property type="component" value="Unassembled WGS sequence"/>
</dbReference>
<dbReference type="Pfam" id="PF00679">
    <property type="entry name" value="EFG_C"/>
    <property type="match status" value="1"/>
</dbReference>
<dbReference type="PANTHER" id="PTHR42908:SF3">
    <property type="entry name" value="ELONGATION FACTOR-LIKE GTPASE 1"/>
    <property type="match status" value="1"/>
</dbReference>
<keyword evidence="2" id="KW-0963">Cytoplasm</keyword>
<dbReference type="Gene3D" id="3.30.70.240">
    <property type="match status" value="1"/>
</dbReference>
<reference evidence="7 8" key="1">
    <citation type="submission" date="2019-10" db="EMBL/GenBank/DDBJ databases">
        <authorList>
            <person name="Palmer J.M."/>
        </authorList>
    </citation>
    <scope>NUCLEOTIDE SEQUENCE [LARGE SCALE GENOMIC DNA]</scope>
    <source>
        <strain evidence="7 8">TWF694</strain>
    </source>
</reference>
<dbReference type="SUPFAM" id="SSF54980">
    <property type="entry name" value="EF-G C-terminal domain-like"/>
    <property type="match status" value="2"/>
</dbReference>
<dbReference type="InterPro" id="IPR035647">
    <property type="entry name" value="EFG_III/V"/>
</dbReference>
<dbReference type="EMBL" id="JAVHJO010000006">
    <property type="protein sequence ID" value="KAK6539224.1"/>
    <property type="molecule type" value="Genomic_DNA"/>
</dbReference>
<dbReference type="Pfam" id="PF03764">
    <property type="entry name" value="EFG_IV"/>
    <property type="match status" value="1"/>
</dbReference>
<organism evidence="7 8">
    <name type="scientific">Orbilia ellipsospora</name>
    <dbReference type="NCBI Taxonomy" id="2528407"/>
    <lineage>
        <taxon>Eukaryota</taxon>
        <taxon>Fungi</taxon>
        <taxon>Dikarya</taxon>
        <taxon>Ascomycota</taxon>
        <taxon>Pezizomycotina</taxon>
        <taxon>Orbiliomycetes</taxon>
        <taxon>Orbiliales</taxon>
        <taxon>Orbiliaceae</taxon>
        <taxon>Orbilia</taxon>
    </lineage>
</organism>
<keyword evidence="4" id="KW-0342">GTP-binding</keyword>
<evidence type="ECO:0000256" key="2">
    <source>
        <dbReference type="ARBA" id="ARBA00022490"/>
    </source>
</evidence>
<dbReference type="CDD" id="cd01681">
    <property type="entry name" value="aeEF2_snRNP_like_IV"/>
    <property type="match status" value="1"/>
</dbReference>
<dbReference type="GO" id="GO:1990904">
    <property type="term" value="C:ribonucleoprotein complex"/>
    <property type="evidence" value="ECO:0007669"/>
    <property type="project" value="TreeGrafter"/>
</dbReference>
<dbReference type="Gene3D" id="3.30.70.870">
    <property type="entry name" value="Elongation Factor G (Translational Gtpase), domain 3"/>
    <property type="match status" value="1"/>
</dbReference>
<dbReference type="AlphaFoldDB" id="A0AAV9XBR4"/>
<dbReference type="GO" id="GO:0003746">
    <property type="term" value="F:translation elongation factor activity"/>
    <property type="evidence" value="ECO:0007669"/>
    <property type="project" value="UniProtKB-KW"/>
</dbReference>
<dbReference type="FunFam" id="3.30.70.870:FF:000002">
    <property type="entry name" value="Translation elongation factor 2"/>
    <property type="match status" value="1"/>
</dbReference>
<feature type="domain" description="Translation elongation factor EFG/EF2" evidence="6">
    <location>
        <begin position="125"/>
        <end position="238"/>
    </location>
</feature>
<dbReference type="GO" id="GO:0005525">
    <property type="term" value="F:GTP binding"/>
    <property type="evidence" value="ECO:0007669"/>
    <property type="project" value="UniProtKB-KW"/>
</dbReference>
<dbReference type="Gene3D" id="3.30.230.10">
    <property type="match status" value="1"/>
</dbReference>
<dbReference type="InterPro" id="IPR005517">
    <property type="entry name" value="Transl_elong_EFG/EF2_IV"/>
</dbReference>
<evidence type="ECO:0000256" key="4">
    <source>
        <dbReference type="ARBA" id="ARBA00023134"/>
    </source>
</evidence>
<evidence type="ECO:0000259" key="5">
    <source>
        <dbReference type="SMART" id="SM00838"/>
    </source>
</evidence>
<dbReference type="PANTHER" id="PTHR42908">
    <property type="entry name" value="TRANSLATION ELONGATION FACTOR-RELATED"/>
    <property type="match status" value="1"/>
</dbReference>
<dbReference type="GO" id="GO:0005829">
    <property type="term" value="C:cytosol"/>
    <property type="evidence" value="ECO:0007669"/>
    <property type="project" value="TreeGrafter"/>
</dbReference>
<keyword evidence="8" id="KW-1185">Reference proteome</keyword>
<evidence type="ECO:0000256" key="3">
    <source>
        <dbReference type="ARBA" id="ARBA00022741"/>
    </source>
</evidence>
<dbReference type="InterPro" id="IPR014721">
    <property type="entry name" value="Ribsml_uS5_D2-typ_fold_subgr"/>
</dbReference>
<dbReference type="GO" id="GO:0003924">
    <property type="term" value="F:GTPase activity"/>
    <property type="evidence" value="ECO:0007669"/>
    <property type="project" value="TreeGrafter"/>
</dbReference>
<evidence type="ECO:0000259" key="6">
    <source>
        <dbReference type="SMART" id="SM00889"/>
    </source>
</evidence>
<comment type="caution">
    <text evidence="7">The sequence shown here is derived from an EMBL/GenBank/DDBJ whole genome shotgun (WGS) entry which is preliminary data.</text>
</comment>
<keyword evidence="7" id="KW-0648">Protein biosynthesis</keyword>
<evidence type="ECO:0000313" key="8">
    <source>
        <dbReference type="Proteomes" id="UP001365542"/>
    </source>
</evidence>
<name>A0AAV9XBR4_9PEZI</name>
<keyword evidence="3" id="KW-0547">Nucleotide-binding</keyword>
<protein>
    <recommendedName>
        <fullName evidence="1">Elongation factor 2</fullName>
    </recommendedName>
</protein>
<keyword evidence="7" id="KW-0251">Elongation factor</keyword>
<dbReference type="SMART" id="SM00889">
    <property type="entry name" value="EFG_IV"/>
    <property type="match status" value="1"/>
</dbReference>
<proteinExistence type="predicted"/>
<gene>
    <name evidence="7" type="primary">EFT1_4</name>
    <name evidence="7" type="ORF">TWF694_009465</name>
</gene>
<sequence>MSAPSNPTTPVIKLPVVPKNAADMPKFRTGLLELTRSDPSVVVNFNDNGAASIACTSEAHWESSLKALEKLSGVEIVAREPIVIYYETISTAIQEESMRISANKFNRVYITIEPLDKEIAQSIRQLSSTASIREKIETLRSDGHKDEYIKRIMAFSTSGTNILVDNTKGIAYLNEVKDSLIQPFRQLTDFGPLYRGPMDGVKFNISDLVLHADASKRTSNHLFFPTADAMTGAFLKAGPGLLEPIYSVEIQVPSEHVQYVTSVLTQRRGNLEEAEEANNLTIVKGDLPVAGSFGFTKDLSAATNGKATVEMNFSKYTLVPNSDPYGNGMGAEIVKRLREQLGMGELKQADYYLDKP</sequence>
<dbReference type="SUPFAM" id="SSF54211">
    <property type="entry name" value="Ribosomal protein S5 domain 2-like"/>
    <property type="match status" value="1"/>
</dbReference>
<dbReference type="SMART" id="SM00838">
    <property type="entry name" value="EFG_C"/>
    <property type="match status" value="1"/>
</dbReference>
<dbReference type="InterPro" id="IPR020568">
    <property type="entry name" value="Ribosomal_Su5_D2-typ_SF"/>
</dbReference>
<accession>A0AAV9XBR4</accession>
<feature type="domain" description="Elongation factor EFG" evidence="5">
    <location>
        <begin position="240"/>
        <end position="333"/>
    </location>
</feature>
<evidence type="ECO:0000256" key="1">
    <source>
        <dbReference type="ARBA" id="ARBA00017891"/>
    </source>
</evidence>